<comment type="subcellular location">
    <subcellularLocation>
        <location evidence="1">Membrane</location>
        <topology evidence="1">Multi-pass membrane protein</topology>
    </subcellularLocation>
</comment>
<feature type="transmembrane region" description="Helical" evidence="5">
    <location>
        <begin position="399"/>
        <end position="418"/>
    </location>
</feature>
<comment type="caution">
    <text evidence="7">The sequence shown here is derived from an EMBL/GenBank/DDBJ whole genome shotgun (WGS) entry which is preliminary data.</text>
</comment>
<evidence type="ECO:0000256" key="2">
    <source>
        <dbReference type="ARBA" id="ARBA00022692"/>
    </source>
</evidence>
<dbReference type="PANTHER" id="PTHR37422:SF13">
    <property type="entry name" value="LIPOPOLYSACCHARIDE BIOSYNTHESIS PROTEIN PA4999-RELATED"/>
    <property type="match status" value="1"/>
</dbReference>
<keyword evidence="2 5" id="KW-0812">Transmembrane</keyword>
<dbReference type="GO" id="GO:0016874">
    <property type="term" value="F:ligase activity"/>
    <property type="evidence" value="ECO:0007669"/>
    <property type="project" value="UniProtKB-KW"/>
</dbReference>
<feature type="transmembrane region" description="Helical" evidence="5">
    <location>
        <begin position="12"/>
        <end position="29"/>
    </location>
</feature>
<feature type="transmembrane region" description="Helical" evidence="5">
    <location>
        <begin position="133"/>
        <end position="155"/>
    </location>
</feature>
<feature type="transmembrane region" description="Helical" evidence="5">
    <location>
        <begin position="424"/>
        <end position="441"/>
    </location>
</feature>
<proteinExistence type="predicted"/>
<feature type="transmembrane region" description="Helical" evidence="5">
    <location>
        <begin position="235"/>
        <end position="264"/>
    </location>
</feature>
<protein>
    <submittedName>
        <fullName evidence="7">O-antigen ligase family protein</fullName>
    </submittedName>
</protein>
<dbReference type="PANTHER" id="PTHR37422">
    <property type="entry name" value="TEICHURONIC ACID BIOSYNTHESIS PROTEIN TUAE"/>
    <property type="match status" value="1"/>
</dbReference>
<reference evidence="7 8" key="1">
    <citation type="journal article" date="2022" name="Syst. Appl. Microbiol.">
        <title>Rhodopirellula aestuarii sp. nov., a novel member of the genus Rhodopirellula isolated from brackish sediments collected in the Tagus River estuary, Portugal.</title>
        <authorList>
            <person name="Vitorino I.R."/>
            <person name="Klimek D."/>
            <person name="Calusinska M."/>
            <person name="Lobo-da-Cunha A."/>
            <person name="Vasconcelos V."/>
            <person name="Lage O.M."/>
        </authorList>
    </citation>
    <scope>NUCLEOTIDE SEQUENCE [LARGE SCALE GENOMIC DNA]</scope>
    <source>
        <strain evidence="7 8">ICT_H3.1</strain>
    </source>
</reference>
<dbReference type="EMBL" id="JAMQBK010000060">
    <property type="protein sequence ID" value="MCM2373077.1"/>
    <property type="molecule type" value="Genomic_DNA"/>
</dbReference>
<evidence type="ECO:0000256" key="4">
    <source>
        <dbReference type="ARBA" id="ARBA00023136"/>
    </source>
</evidence>
<evidence type="ECO:0000259" key="6">
    <source>
        <dbReference type="Pfam" id="PF04932"/>
    </source>
</evidence>
<keyword evidence="4 5" id="KW-0472">Membrane</keyword>
<evidence type="ECO:0000256" key="5">
    <source>
        <dbReference type="SAM" id="Phobius"/>
    </source>
</evidence>
<dbReference type="Pfam" id="PF04932">
    <property type="entry name" value="Wzy_C"/>
    <property type="match status" value="1"/>
</dbReference>
<accession>A0ABT0U805</accession>
<evidence type="ECO:0000256" key="1">
    <source>
        <dbReference type="ARBA" id="ARBA00004141"/>
    </source>
</evidence>
<evidence type="ECO:0000256" key="3">
    <source>
        <dbReference type="ARBA" id="ARBA00022989"/>
    </source>
</evidence>
<feature type="transmembrane region" description="Helical" evidence="5">
    <location>
        <begin position="276"/>
        <end position="298"/>
    </location>
</feature>
<evidence type="ECO:0000313" key="8">
    <source>
        <dbReference type="Proteomes" id="UP001202961"/>
    </source>
</evidence>
<dbReference type="InterPro" id="IPR007016">
    <property type="entry name" value="O-antigen_ligase-rel_domated"/>
</dbReference>
<dbReference type="RefSeq" id="WP_250930710.1">
    <property type="nucleotide sequence ID" value="NZ_JAMQBK010000060.1"/>
</dbReference>
<keyword evidence="8" id="KW-1185">Reference proteome</keyword>
<dbReference type="InterPro" id="IPR051533">
    <property type="entry name" value="WaaL-like"/>
</dbReference>
<dbReference type="Proteomes" id="UP001202961">
    <property type="component" value="Unassembled WGS sequence"/>
</dbReference>
<keyword evidence="7" id="KW-0436">Ligase</keyword>
<gene>
    <name evidence="7" type="ORF">NB063_20885</name>
</gene>
<organism evidence="7 8">
    <name type="scientific">Aporhodopirellula aestuarii</name>
    <dbReference type="NCBI Taxonomy" id="2950107"/>
    <lineage>
        <taxon>Bacteria</taxon>
        <taxon>Pseudomonadati</taxon>
        <taxon>Planctomycetota</taxon>
        <taxon>Planctomycetia</taxon>
        <taxon>Pirellulales</taxon>
        <taxon>Pirellulaceae</taxon>
        <taxon>Aporhodopirellula</taxon>
    </lineage>
</organism>
<feature type="transmembrane region" description="Helical" evidence="5">
    <location>
        <begin position="49"/>
        <end position="69"/>
    </location>
</feature>
<feature type="transmembrane region" description="Helical" evidence="5">
    <location>
        <begin position="76"/>
        <end position="99"/>
    </location>
</feature>
<feature type="transmembrane region" description="Helical" evidence="5">
    <location>
        <begin position="105"/>
        <end position="126"/>
    </location>
</feature>
<feature type="domain" description="O-antigen ligase-related" evidence="6">
    <location>
        <begin position="240"/>
        <end position="380"/>
    </location>
</feature>
<sequence>MPSSDERPRAALPWIIGLILIGAAALNPLDFITSASEYDRATSSTGVQTLLKLVLAGAASLIGAAGLLLSPLTRRLLNSVPGAGLLALGGVFCLTSFFSAPSVRLIGIASALIYMGYLLFITTALATLGVKRVMICLVVGTSFYLLFTWGLLILIPEKGMFIEYISATDTVTRMGGTGHPNLIAKAAVMTGLMGLAFMTGRSDDPAPPDLSEAGPEPGQGKDPLAVATLGPWWRIIWSGVVLVAAATTLATISRTAILAGIAAAGMMLINRIYGRGGLVIAITSVASLSLLIVAVSLWTGEGPFSESAVSVVTKSGDVEELTSLTGRTVIWKEAIGLIAERPLTGWGLDSAATIMSREATGTHNLLLHVSFSAGLIAGGLMFGLLTWSLLFGVTSQYEWIRGVMVFILISGLVEDTILESFPTMLTLLWIVGLLAPILAYPRNPIEAL</sequence>
<feature type="transmembrane region" description="Helical" evidence="5">
    <location>
        <begin position="365"/>
        <end position="387"/>
    </location>
</feature>
<evidence type="ECO:0000313" key="7">
    <source>
        <dbReference type="EMBL" id="MCM2373077.1"/>
    </source>
</evidence>
<name>A0ABT0U805_9BACT</name>
<keyword evidence="3 5" id="KW-1133">Transmembrane helix</keyword>